<protein>
    <submittedName>
        <fullName evidence="2">Uncharacterized protein</fullName>
    </submittedName>
</protein>
<dbReference type="Gene3D" id="1.20.120.20">
    <property type="entry name" value="Apolipoprotein"/>
    <property type="match status" value="1"/>
</dbReference>
<name>A0A7S0VK46_9CHLO</name>
<evidence type="ECO:0000313" key="2">
    <source>
        <dbReference type="EMBL" id="CAD8785716.1"/>
    </source>
</evidence>
<proteinExistence type="predicted"/>
<feature type="region of interest" description="Disordered" evidence="1">
    <location>
        <begin position="22"/>
        <end position="114"/>
    </location>
</feature>
<feature type="compositionally biased region" description="Basic and acidic residues" evidence="1">
    <location>
        <begin position="22"/>
        <end position="59"/>
    </location>
</feature>
<organism evidence="2">
    <name type="scientific">Polytomella parva</name>
    <dbReference type="NCBI Taxonomy" id="51329"/>
    <lineage>
        <taxon>Eukaryota</taxon>
        <taxon>Viridiplantae</taxon>
        <taxon>Chlorophyta</taxon>
        <taxon>core chlorophytes</taxon>
        <taxon>Chlorophyceae</taxon>
        <taxon>CS clade</taxon>
        <taxon>Chlamydomonadales</taxon>
        <taxon>Chlamydomonadaceae</taxon>
        <taxon>Polytomella</taxon>
    </lineage>
</organism>
<feature type="region of interest" description="Disordered" evidence="1">
    <location>
        <begin position="179"/>
        <end position="220"/>
    </location>
</feature>
<feature type="compositionally biased region" description="Basic and acidic residues" evidence="1">
    <location>
        <begin position="180"/>
        <end position="197"/>
    </location>
</feature>
<feature type="compositionally biased region" description="Polar residues" evidence="1">
    <location>
        <begin position="77"/>
        <end position="86"/>
    </location>
</feature>
<sequence length="220" mass="24555">MADFFKRAIDTVTEDVKELGDYLTEKGQGTKESAERMQDSAHSRINEAKNEFDAKRDTTADATNSMADRIRSDVDQAKSSGQSTNSRIDKSIDDVQQKSNDMLSDASNKWESGRDRVAESLGNFRDEVENTASHLQQGLKDTGATVKDRFNSAWNAGTQEWHNKNEGSVSDRVGQWTESLQKDVQRQEEEAQRRSDEATGSLMGSTLPGNSEDIRKNRGN</sequence>
<accession>A0A7S0VK46</accession>
<feature type="compositionally biased region" description="Basic and acidic residues" evidence="1">
    <location>
        <begin position="87"/>
        <end position="96"/>
    </location>
</feature>
<dbReference type="EMBL" id="HBFM01027774">
    <property type="protein sequence ID" value="CAD8785716.1"/>
    <property type="molecule type" value="Transcribed_RNA"/>
</dbReference>
<dbReference type="AlphaFoldDB" id="A0A7S0VK46"/>
<evidence type="ECO:0000256" key="1">
    <source>
        <dbReference type="SAM" id="MobiDB-lite"/>
    </source>
</evidence>
<gene>
    <name evidence="2" type="ORF">PPAR00522_LOCUS17963</name>
</gene>
<reference evidence="2" key="1">
    <citation type="submission" date="2021-01" db="EMBL/GenBank/DDBJ databases">
        <authorList>
            <person name="Corre E."/>
            <person name="Pelletier E."/>
            <person name="Niang G."/>
            <person name="Scheremetjew M."/>
            <person name="Finn R."/>
            <person name="Kale V."/>
            <person name="Holt S."/>
            <person name="Cochrane G."/>
            <person name="Meng A."/>
            <person name="Brown T."/>
            <person name="Cohen L."/>
        </authorList>
    </citation>
    <scope>NUCLEOTIDE SEQUENCE</scope>
    <source>
        <strain evidence="2">SAG 63-3</strain>
    </source>
</reference>
<feature type="compositionally biased region" description="Polar residues" evidence="1">
    <location>
        <begin position="97"/>
        <end position="110"/>
    </location>
</feature>